<dbReference type="PANTHER" id="PTHR36930:SF1">
    <property type="entry name" value="MOSC DOMAIN-CONTAINING PROTEIN"/>
    <property type="match status" value="1"/>
</dbReference>
<name>A0A251WY65_9RHOB</name>
<protein>
    <submittedName>
        <fullName evidence="2">Sulfurase</fullName>
    </submittedName>
</protein>
<proteinExistence type="predicted"/>
<evidence type="ECO:0000259" key="1">
    <source>
        <dbReference type="PROSITE" id="PS51340"/>
    </source>
</evidence>
<evidence type="ECO:0000313" key="3">
    <source>
        <dbReference type="Proteomes" id="UP000194664"/>
    </source>
</evidence>
<dbReference type="GO" id="GO:0030151">
    <property type="term" value="F:molybdenum ion binding"/>
    <property type="evidence" value="ECO:0007669"/>
    <property type="project" value="InterPro"/>
</dbReference>
<reference evidence="2 3" key="1">
    <citation type="submission" date="2016-12" db="EMBL/GenBank/DDBJ databases">
        <title>The draft genome sequence of HSLHS2.</title>
        <authorList>
            <person name="Hu D."/>
            <person name="Wang L."/>
            <person name="Shao Z."/>
        </authorList>
    </citation>
    <scope>NUCLEOTIDE SEQUENCE [LARGE SCALE GENOMIC DNA]</scope>
    <source>
        <strain evidence="2">MCCC 1A06712</strain>
    </source>
</reference>
<keyword evidence="3" id="KW-1185">Reference proteome</keyword>
<dbReference type="InterPro" id="IPR005302">
    <property type="entry name" value="MoCF_Sase_C"/>
</dbReference>
<evidence type="ECO:0000313" key="2">
    <source>
        <dbReference type="EMBL" id="OUD09241.1"/>
    </source>
</evidence>
<comment type="caution">
    <text evidence="2">The sequence shown here is derived from an EMBL/GenBank/DDBJ whole genome shotgun (WGS) entry which is preliminary data.</text>
</comment>
<dbReference type="PANTHER" id="PTHR36930">
    <property type="entry name" value="METAL-SULFUR CLUSTER BIOSYNTHESIS PROTEINS YUAD-RELATED"/>
    <property type="match status" value="1"/>
</dbReference>
<dbReference type="InterPro" id="IPR011037">
    <property type="entry name" value="Pyrv_Knase-like_insert_dom_sf"/>
</dbReference>
<dbReference type="Pfam" id="PF03473">
    <property type="entry name" value="MOSC"/>
    <property type="match status" value="1"/>
</dbReference>
<dbReference type="OrthoDB" id="9808413at2"/>
<feature type="domain" description="MOSC" evidence="1">
    <location>
        <begin position="26"/>
        <end position="187"/>
    </location>
</feature>
<dbReference type="AlphaFoldDB" id="A0A251WY65"/>
<accession>A0A251WY65</accession>
<dbReference type="GO" id="GO:0030170">
    <property type="term" value="F:pyridoxal phosphate binding"/>
    <property type="evidence" value="ECO:0007669"/>
    <property type="project" value="InterPro"/>
</dbReference>
<dbReference type="RefSeq" id="WP_086451716.1">
    <property type="nucleotide sequence ID" value="NZ_MSPP01000003.1"/>
</dbReference>
<dbReference type="PROSITE" id="PS51340">
    <property type="entry name" value="MOSC"/>
    <property type="match status" value="1"/>
</dbReference>
<organism evidence="2 3">
    <name type="scientific">Marivivens niveibacter</name>
    <dbReference type="NCBI Taxonomy" id="1930667"/>
    <lineage>
        <taxon>Bacteria</taxon>
        <taxon>Pseudomonadati</taxon>
        <taxon>Pseudomonadota</taxon>
        <taxon>Alphaproteobacteria</taxon>
        <taxon>Rhodobacterales</taxon>
        <taxon>Paracoccaceae</taxon>
        <taxon>Marivivens group</taxon>
        <taxon>Marivivens</taxon>
    </lineage>
</organism>
<dbReference type="Gene3D" id="2.40.33.20">
    <property type="entry name" value="PK beta-barrel domain-like"/>
    <property type="match status" value="1"/>
</dbReference>
<dbReference type="SUPFAM" id="SSF50800">
    <property type="entry name" value="PK beta-barrel domain-like"/>
    <property type="match status" value="1"/>
</dbReference>
<dbReference type="InterPro" id="IPR052716">
    <property type="entry name" value="MOSC_domain"/>
</dbReference>
<dbReference type="EMBL" id="MSPP01000003">
    <property type="protein sequence ID" value="OUD09241.1"/>
    <property type="molecule type" value="Genomic_DNA"/>
</dbReference>
<dbReference type="GO" id="GO:0003824">
    <property type="term" value="F:catalytic activity"/>
    <property type="evidence" value="ECO:0007669"/>
    <property type="project" value="InterPro"/>
</dbReference>
<dbReference type="Proteomes" id="UP000194664">
    <property type="component" value="Unassembled WGS sequence"/>
</dbReference>
<sequence length="199" mass="21679">MPALKRTDYTARIVHLGYMPATSDDSGLVESHALDAMTLEFGGNRQDAHFGITRPSCSRVTQQYERGTEIGNVRQLSILSAEEMAQIAGGLDLAQLDPLWLGASIVIEGIPDFSHTPPSSRLQCERTGATVVIDMQNRPCHVVAKTIEQVEPGHGKSFKSKANGKRGVTAWVERPGDLVLGDSLRLHVPDQRAWAPTLL</sequence>
<gene>
    <name evidence="2" type="ORF">BVC71_11120</name>
</gene>